<feature type="transmembrane region" description="Helical" evidence="3">
    <location>
        <begin position="20"/>
        <end position="46"/>
    </location>
</feature>
<dbReference type="PANTHER" id="PTHR23222:SF0">
    <property type="entry name" value="PROHIBITIN 1"/>
    <property type="match status" value="1"/>
</dbReference>
<dbReference type="CDD" id="cd03401">
    <property type="entry name" value="SPFH_prohibitin"/>
    <property type="match status" value="1"/>
</dbReference>
<gene>
    <name evidence="5" type="ORF">SOCE26_049790</name>
</gene>
<evidence type="ECO:0000256" key="3">
    <source>
        <dbReference type="SAM" id="Phobius"/>
    </source>
</evidence>
<reference evidence="5 6" key="1">
    <citation type="submission" date="2015-09" db="EMBL/GenBank/DDBJ databases">
        <title>Sorangium comparison.</title>
        <authorList>
            <person name="Zaburannyi N."/>
            <person name="Bunk B."/>
            <person name="Overmann J."/>
            <person name="Mueller R."/>
        </authorList>
    </citation>
    <scope>NUCLEOTIDE SEQUENCE [LARGE SCALE GENOMIC DNA]</scope>
    <source>
        <strain evidence="5 6">So ce26</strain>
    </source>
</reference>
<dbReference type="SMART" id="SM00244">
    <property type="entry name" value="PHB"/>
    <property type="match status" value="1"/>
</dbReference>
<keyword evidence="3" id="KW-0472">Membrane</keyword>
<feature type="compositionally biased region" description="Pro residues" evidence="2">
    <location>
        <begin position="345"/>
        <end position="354"/>
    </location>
</feature>
<dbReference type="SUPFAM" id="SSF117892">
    <property type="entry name" value="Band 7/SPFH domain"/>
    <property type="match status" value="1"/>
</dbReference>
<dbReference type="GO" id="GO:0016020">
    <property type="term" value="C:membrane"/>
    <property type="evidence" value="ECO:0007669"/>
    <property type="project" value="UniProtKB-SubCell"/>
</dbReference>
<dbReference type="InterPro" id="IPR036013">
    <property type="entry name" value="Band_7/SPFH_dom_sf"/>
</dbReference>
<feature type="domain" description="Band 7" evidence="4">
    <location>
        <begin position="48"/>
        <end position="222"/>
    </location>
</feature>
<evidence type="ECO:0000256" key="2">
    <source>
        <dbReference type="SAM" id="MobiDB-lite"/>
    </source>
</evidence>
<dbReference type="Gene3D" id="3.30.479.30">
    <property type="entry name" value="Band 7 domain"/>
    <property type="match status" value="1"/>
</dbReference>
<accession>A0A2L0EW50</accession>
<feature type="compositionally biased region" description="Low complexity" evidence="2">
    <location>
        <begin position="355"/>
        <end position="367"/>
    </location>
</feature>
<evidence type="ECO:0000313" key="6">
    <source>
        <dbReference type="Proteomes" id="UP000238348"/>
    </source>
</evidence>
<dbReference type="RefSeq" id="WP_104982198.1">
    <property type="nucleotide sequence ID" value="NZ_CP012673.1"/>
</dbReference>
<dbReference type="InterPro" id="IPR001107">
    <property type="entry name" value="Band_7"/>
</dbReference>
<protein>
    <recommendedName>
        <fullName evidence="4">Band 7 domain-containing protein</fullName>
    </recommendedName>
</protein>
<dbReference type="Pfam" id="PF01145">
    <property type="entry name" value="Band_7"/>
    <property type="match status" value="1"/>
</dbReference>
<evidence type="ECO:0000313" key="5">
    <source>
        <dbReference type="EMBL" id="AUX43530.1"/>
    </source>
</evidence>
<feature type="region of interest" description="Disordered" evidence="2">
    <location>
        <begin position="313"/>
        <end position="379"/>
    </location>
</feature>
<dbReference type="PANTHER" id="PTHR23222">
    <property type="entry name" value="PROHIBITIN"/>
    <property type="match status" value="1"/>
</dbReference>
<comment type="subcellular location">
    <subcellularLocation>
        <location evidence="1">Membrane</location>
        <topology evidence="1">Single-pass membrane protein</topology>
    </subcellularLocation>
</comment>
<keyword evidence="3" id="KW-1133">Transmembrane helix</keyword>
<dbReference type="Proteomes" id="UP000238348">
    <property type="component" value="Chromosome"/>
</dbReference>
<evidence type="ECO:0000256" key="1">
    <source>
        <dbReference type="ARBA" id="ARBA00004167"/>
    </source>
</evidence>
<dbReference type="AlphaFoldDB" id="A0A2L0EW50"/>
<proteinExistence type="predicted"/>
<evidence type="ECO:0000259" key="4">
    <source>
        <dbReference type="SMART" id="SM00244"/>
    </source>
</evidence>
<dbReference type="InterPro" id="IPR000163">
    <property type="entry name" value="Prohibitin"/>
</dbReference>
<name>A0A2L0EW50_SORCE</name>
<feature type="compositionally biased region" description="Pro residues" evidence="2">
    <location>
        <begin position="368"/>
        <end position="379"/>
    </location>
</feature>
<sequence>MPNYEPLDDIEDKPTLRERIAAWLLGVQTLVYMLVVLLLLALGFLWPRVFISVPSGHRGVLYRYFAGGTVVDPQKIFGEGLHVVAPWNSVTNYEIRLQQKRLTFSVLSDEGLDLSVEVVVRYHPRQDMLGYLQRDIGPEYFDRLIRPDAEAHVRRTFGSRPAYEIYSSARDLLQELGNIPALGRVQKTDAGEEAFPYIVIEELKLVDIELPRMVQDAIKERFRQEQLLLEYRYKLEREEQEAERKRTEAAGIRDYNLIAGNVSPDLLRWRGIDATLELASSQNAKVVVLGGGQGGIPLMLNFVDSPIGAPAATPPAGGAPAPAGNTAPAPAGNAAPARASGGALPPAPAAPPAPQTAAENAAPGAIKTPPPAAPAPASP</sequence>
<keyword evidence="3" id="KW-0812">Transmembrane</keyword>
<dbReference type="OrthoDB" id="9792660at2"/>
<organism evidence="5 6">
    <name type="scientific">Sorangium cellulosum</name>
    <name type="common">Polyangium cellulosum</name>
    <dbReference type="NCBI Taxonomy" id="56"/>
    <lineage>
        <taxon>Bacteria</taxon>
        <taxon>Pseudomonadati</taxon>
        <taxon>Myxococcota</taxon>
        <taxon>Polyangia</taxon>
        <taxon>Polyangiales</taxon>
        <taxon>Polyangiaceae</taxon>
        <taxon>Sorangium</taxon>
    </lineage>
</organism>
<dbReference type="EMBL" id="CP012673">
    <property type="protein sequence ID" value="AUX43530.1"/>
    <property type="molecule type" value="Genomic_DNA"/>
</dbReference>
<feature type="compositionally biased region" description="Low complexity" evidence="2">
    <location>
        <begin position="313"/>
        <end position="344"/>
    </location>
</feature>